<evidence type="ECO:0000313" key="5">
    <source>
        <dbReference type="EMBL" id="MQS00484.1"/>
    </source>
</evidence>
<accession>A0A5P0YJC6</accession>
<reference evidence="5 6" key="1">
    <citation type="submission" date="2019-10" db="EMBL/GenBank/DDBJ databases">
        <title>Streptomyces sp. nov., a novel actinobacterium isolated from alkaline environment.</title>
        <authorList>
            <person name="Golinska P."/>
        </authorList>
    </citation>
    <scope>NUCLEOTIDE SEQUENCE [LARGE SCALE GENOMIC DNA]</scope>
    <source>
        <strain evidence="5 6">OF1</strain>
    </source>
</reference>
<evidence type="ECO:0000313" key="6">
    <source>
        <dbReference type="Proteomes" id="UP000320857"/>
    </source>
</evidence>
<feature type="domain" description="AB hydrolase-1" evidence="2">
    <location>
        <begin position="23"/>
        <end position="252"/>
    </location>
</feature>
<evidence type="ECO:0000313" key="7">
    <source>
        <dbReference type="Proteomes" id="UP000517765"/>
    </source>
</evidence>
<name>A0A5P0YJC6_9ACTN</name>
<dbReference type="GO" id="GO:0016787">
    <property type="term" value="F:hydrolase activity"/>
    <property type="evidence" value="ECO:0007669"/>
    <property type="project" value="UniProtKB-KW"/>
</dbReference>
<dbReference type="Pfam" id="PF12697">
    <property type="entry name" value="Abhydrolase_6"/>
    <property type="match status" value="1"/>
</dbReference>
<organism evidence="5 6">
    <name type="scientific">Streptomyces alkaliterrae</name>
    <dbReference type="NCBI Taxonomy" id="2213162"/>
    <lineage>
        <taxon>Bacteria</taxon>
        <taxon>Bacillati</taxon>
        <taxon>Actinomycetota</taxon>
        <taxon>Actinomycetes</taxon>
        <taxon>Kitasatosporales</taxon>
        <taxon>Streptomycetaceae</taxon>
        <taxon>Streptomyces</taxon>
    </lineage>
</organism>
<dbReference type="RefSeq" id="WP_143645966.1">
    <property type="nucleotide sequence ID" value="NZ_JABJWZ010000026.1"/>
</dbReference>
<evidence type="ECO:0000313" key="4">
    <source>
        <dbReference type="EMBL" id="MBB1258518.1"/>
    </source>
</evidence>
<evidence type="ECO:0000313" key="8">
    <source>
        <dbReference type="Proteomes" id="UP000525686"/>
    </source>
</evidence>
<dbReference type="PANTHER" id="PTHR43689:SF8">
    <property type="entry name" value="ALPHA_BETA-HYDROLASES SUPERFAMILY PROTEIN"/>
    <property type="match status" value="1"/>
</dbReference>
<dbReference type="AlphaFoldDB" id="A0A5P0YJC6"/>
<dbReference type="Proteomes" id="UP000517765">
    <property type="component" value="Unassembled WGS sequence"/>
</dbReference>
<dbReference type="Gene3D" id="3.40.50.1820">
    <property type="entry name" value="alpha/beta hydrolase"/>
    <property type="match status" value="1"/>
</dbReference>
<dbReference type="SUPFAM" id="SSF53474">
    <property type="entry name" value="alpha/beta-Hydrolases"/>
    <property type="match status" value="1"/>
</dbReference>
<keyword evidence="6" id="KW-1185">Reference proteome</keyword>
<protein>
    <submittedName>
        <fullName evidence="5">Alpha/beta fold hydrolase</fullName>
    </submittedName>
    <submittedName>
        <fullName evidence="3">Alpha/beta hydrolase</fullName>
    </submittedName>
</protein>
<feature type="region of interest" description="Disordered" evidence="1">
    <location>
        <begin position="261"/>
        <end position="307"/>
    </location>
</feature>
<sequence length="307" mass="33078">MSAPESTISLRRAAAPGAPRMMLLHGLAENESVWDACLASLPASHEIWSASLPWSAEGVTDWGVDVDLTERLREALEAVPGAVDVVVAHSMSANVLLDLLDRDGRADGDLLTRLGLRALVLVSPFYRRSAEEFDWQTISYYLNDFHLIMEEGLRVHSGGRLPADLQAAMAERVRDRVGPHGWLRFFELYLRTPLLRTSAITTRALVLGGEHDFAAPPGEARTLAAALPDADVHVLADSGHFPMIEAADRFAARVTAFVGSLGSPDPTGPADQPRAHRPAGTTGSTEPSGTGTAHRAPVPVTALEHRR</sequence>
<dbReference type="EMBL" id="VJYK02000004">
    <property type="protein sequence ID" value="MQS00484.1"/>
    <property type="molecule type" value="Genomic_DNA"/>
</dbReference>
<dbReference type="Proteomes" id="UP000320857">
    <property type="component" value="Unassembled WGS sequence"/>
</dbReference>
<reference evidence="7 8" key="2">
    <citation type="submission" date="2020-05" db="EMBL/GenBank/DDBJ databases">
        <title>Classification of alakaliphilic streptomycetes isolated from an alkaline soil next to Lonar Crater, India and a proposal for the recognition of Streptomyces alkaliterrae sp. nov.</title>
        <authorList>
            <person name="Golinska P."/>
        </authorList>
    </citation>
    <scope>NUCLEOTIDE SEQUENCE [LARGE SCALE GENOMIC DNA]</scope>
    <source>
        <strain evidence="8">OF3</strain>
        <strain evidence="7">OF8</strain>
    </source>
</reference>
<dbReference type="PANTHER" id="PTHR43689">
    <property type="entry name" value="HYDROLASE"/>
    <property type="match status" value="1"/>
</dbReference>
<comment type="caution">
    <text evidence="5">The sequence shown here is derived from an EMBL/GenBank/DDBJ whole genome shotgun (WGS) entry which is preliminary data.</text>
</comment>
<proteinExistence type="predicted"/>
<dbReference type="EMBL" id="JABJXA010000026">
    <property type="protein sequence ID" value="MBB1258518.1"/>
    <property type="molecule type" value="Genomic_DNA"/>
</dbReference>
<dbReference type="OrthoDB" id="4027744at2"/>
<dbReference type="InterPro" id="IPR029058">
    <property type="entry name" value="AB_hydrolase_fold"/>
</dbReference>
<dbReference type="EMBL" id="JABJWZ010000026">
    <property type="protein sequence ID" value="MBB1252753.1"/>
    <property type="molecule type" value="Genomic_DNA"/>
</dbReference>
<evidence type="ECO:0000259" key="2">
    <source>
        <dbReference type="Pfam" id="PF12697"/>
    </source>
</evidence>
<evidence type="ECO:0000313" key="3">
    <source>
        <dbReference type="EMBL" id="MBB1252753.1"/>
    </source>
</evidence>
<feature type="compositionally biased region" description="Low complexity" evidence="1">
    <location>
        <begin position="278"/>
        <end position="293"/>
    </location>
</feature>
<evidence type="ECO:0000256" key="1">
    <source>
        <dbReference type="SAM" id="MobiDB-lite"/>
    </source>
</evidence>
<dbReference type="Proteomes" id="UP000525686">
    <property type="component" value="Unassembled WGS sequence"/>
</dbReference>
<keyword evidence="5" id="KW-0378">Hydrolase</keyword>
<reference evidence="3" key="3">
    <citation type="journal article" name="Syst. Appl. Microbiol.">
        <title>Streptomyces alkaliterrae sp. nov., isolated from an alkaline soil, and emended descriptions of Streptomyces alkaliphilus, Streptomyces calidiresistens and Streptomyces durbertensis.</title>
        <authorList>
            <person name="Swiecimska M."/>
            <person name="Golinska P."/>
            <person name="Nouioui I."/>
            <person name="Wypij M."/>
            <person name="Rai M."/>
            <person name="Sangal V."/>
            <person name="Goodfellow M."/>
        </authorList>
    </citation>
    <scope>NUCLEOTIDE SEQUENCE</scope>
    <source>
        <strain evidence="3">OF3</strain>
        <strain evidence="4">OF8</strain>
    </source>
</reference>
<gene>
    <name evidence="5" type="ORF">FNX44_001025</name>
    <name evidence="3" type="ORF">H3146_05150</name>
    <name evidence="4" type="ORF">H3147_06685</name>
</gene>
<dbReference type="InterPro" id="IPR000073">
    <property type="entry name" value="AB_hydrolase_1"/>
</dbReference>